<dbReference type="RefSeq" id="WP_344547196.1">
    <property type="nucleotide sequence ID" value="NZ_BAAATD010000013.1"/>
</dbReference>
<gene>
    <name evidence="1" type="ORF">GCM10010411_74440</name>
</gene>
<evidence type="ECO:0000313" key="1">
    <source>
        <dbReference type="EMBL" id="GAA2626591.1"/>
    </source>
</evidence>
<dbReference type="EMBL" id="BAAATD010000013">
    <property type="protein sequence ID" value="GAA2626591.1"/>
    <property type="molecule type" value="Genomic_DNA"/>
</dbReference>
<comment type="caution">
    <text evidence="1">The sequence shown here is derived from an EMBL/GenBank/DDBJ whole genome shotgun (WGS) entry which is preliminary data.</text>
</comment>
<dbReference type="Proteomes" id="UP001501509">
    <property type="component" value="Unassembled WGS sequence"/>
</dbReference>
<accession>A0ABP6CV07</accession>
<sequence>MPNKHAYPAITPRPHPELKRRAQEAVAEVGSTLNAHVIAFLEWLVGDTDELPERPEPKKLGPGE</sequence>
<evidence type="ECO:0000313" key="2">
    <source>
        <dbReference type="Proteomes" id="UP001501509"/>
    </source>
</evidence>
<evidence type="ECO:0008006" key="3">
    <source>
        <dbReference type="Google" id="ProtNLM"/>
    </source>
</evidence>
<reference evidence="2" key="1">
    <citation type="journal article" date="2019" name="Int. J. Syst. Evol. Microbiol.">
        <title>The Global Catalogue of Microorganisms (GCM) 10K type strain sequencing project: providing services to taxonomists for standard genome sequencing and annotation.</title>
        <authorList>
            <consortium name="The Broad Institute Genomics Platform"/>
            <consortium name="The Broad Institute Genome Sequencing Center for Infectious Disease"/>
            <person name="Wu L."/>
            <person name="Ma J."/>
        </authorList>
    </citation>
    <scope>NUCLEOTIDE SEQUENCE [LARGE SCALE GENOMIC DNA]</scope>
    <source>
        <strain evidence="2">JCM 6833</strain>
    </source>
</reference>
<protein>
    <recommendedName>
        <fullName evidence="3">Arc-like DNA binding domain-containing protein</fullName>
    </recommendedName>
</protein>
<keyword evidence="2" id="KW-1185">Reference proteome</keyword>
<proteinExistence type="predicted"/>
<name>A0ABP6CV07_9ACTN</name>
<organism evidence="1 2">
    <name type="scientific">Actinomadura fulvescens</name>
    <dbReference type="NCBI Taxonomy" id="46160"/>
    <lineage>
        <taxon>Bacteria</taxon>
        <taxon>Bacillati</taxon>
        <taxon>Actinomycetota</taxon>
        <taxon>Actinomycetes</taxon>
        <taxon>Streptosporangiales</taxon>
        <taxon>Thermomonosporaceae</taxon>
        <taxon>Actinomadura</taxon>
    </lineage>
</organism>